<reference evidence="2 3" key="1">
    <citation type="submission" date="2023-03" db="EMBL/GenBank/DDBJ databases">
        <title>YIM 133296 draft genome.</title>
        <authorList>
            <person name="Xiong L."/>
        </authorList>
    </citation>
    <scope>NUCLEOTIDE SEQUENCE [LARGE SCALE GENOMIC DNA]</scope>
    <source>
        <strain evidence="2 3">YIM 133296</strain>
    </source>
</reference>
<dbReference type="InterPro" id="IPR016181">
    <property type="entry name" value="Acyl_CoA_acyltransferase"/>
</dbReference>
<comment type="caution">
    <text evidence="2">The sequence shown here is derived from an EMBL/GenBank/DDBJ whole genome shotgun (WGS) entry which is preliminary data.</text>
</comment>
<dbReference type="RefSeq" id="WP_277192529.1">
    <property type="nucleotide sequence ID" value="NZ_JAROAV010000032.1"/>
</dbReference>
<keyword evidence="3" id="KW-1185">Reference proteome</keyword>
<gene>
    <name evidence="2" type="ORF">P4R38_13190</name>
</gene>
<evidence type="ECO:0000259" key="1">
    <source>
        <dbReference type="PROSITE" id="PS51186"/>
    </source>
</evidence>
<dbReference type="Gene3D" id="3.40.630.30">
    <property type="match status" value="1"/>
</dbReference>
<dbReference type="PROSITE" id="PS51186">
    <property type="entry name" value="GNAT"/>
    <property type="match status" value="1"/>
</dbReference>
<keyword evidence="2" id="KW-0808">Transferase</keyword>
<dbReference type="EMBL" id="JAROAV010000032">
    <property type="protein sequence ID" value="MDF8265205.1"/>
    <property type="molecule type" value="Genomic_DNA"/>
</dbReference>
<dbReference type="Pfam" id="PF00583">
    <property type="entry name" value="Acetyltransf_1"/>
    <property type="match status" value="1"/>
</dbReference>
<name>A0ABT6C8J1_9MICO</name>
<accession>A0ABT6C8J1</accession>
<dbReference type="SUPFAM" id="SSF55729">
    <property type="entry name" value="Acyl-CoA N-acyltransferases (Nat)"/>
    <property type="match status" value="1"/>
</dbReference>
<proteinExistence type="predicted"/>
<keyword evidence="2" id="KW-0012">Acyltransferase</keyword>
<dbReference type="CDD" id="cd04301">
    <property type="entry name" value="NAT_SF"/>
    <property type="match status" value="1"/>
</dbReference>
<dbReference type="Proteomes" id="UP001528912">
    <property type="component" value="Unassembled WGS sequence"/>
</dbReference>
<dbReference type="GO" id="GO:0016746">
    <property type="term" value="F:acyltransferase activity"/>
    <property type="evidence" value="ECO:0007669"/>
    <property type="project" value="UniProtKB-KW"/>
</dbReference>
<feature type="domain" description="N-acetyltransferase" evidence="1">
    <location>
        <begin position="9"/>
        <end position="202"/>
    </location>
</feature>
<sequence>MSSASTDAVRVVPANEASWDDLLAIFGSRGPASGCWCQRFKLAPKESFGNTPAEVRADRLREQTACGDPGSPTTSGLVAYLDDEAVGWCAVEPRPAYVGLVRVFRVPWDGREEDKQDASVWAITCLLVRKGHRRRGISRALAAAAVEHARSRGARALEAYPITRTDVISEELHVGTVRTYEDAGLSVVHRPSLRRVVMRVDL</sequence>
<dbReference type="InterPro" id="IPR000182">
    <property type="entry name" value="GNAT_dom"/>
</dbReference>
<evidence type="ECO:0000313" key="3">
    <source>
        <dbReference type="Proteomes" id="UP001528912"/>
    </source>
</evidence>
<dbReference type="EC" id="2.3.1.-" evidence="2"/>
<organism evidence="2 3">
    <name type="scientific">Luteipulveratus flavus</name>
    <dbReference type="NCBI Taxonomy" id="3031728"/>
    <lineage>
        <taxon>Bacteria</taxon>
        <taxon>Bacillati</taxon>
        <taxon>Actinomycetota</taxon>
        <taxon>Actinomycetes</taxon>
        <taxon>Micrococcales</taxon>
        <taxon>Dermacoccaceae</taxon>
        <taxon>Luteipulveratus</taxon>
    </lineage>
</organism>
<evidence type="ECO:0000313" key="2">
    <source>
        <dbReference type="EMBL" id="MDF8265205.1"/>
    </source>
</evidence>
<protein>
    <submittedName>
        <fullName evidence="2">GNAT family N-acetyltransferase</fullName>
        <ecNumber evidence="2">2.3.1.-</ecNumber>
    </submittedName>
</protein>